<accession>A0A9X2I821</accession>
<dbReference type="RefSeq" id="WP_250098592.1">
    <property type="nucleotide sequence ID" value="NZ_JAKRYL010000038.1"/>
</dbReference>
<name>A0A9X2I821_9BACI</name>
<proteinExistence type="inferred from homology"/>
<evidence type="ECO:0000259" key="4">
    <source>
        <dbReference type="Pfam" id="PF13407"/>
    </source>
</evidence>
<dbReference type="Gene3D" id="3.40.50.2300">
    <property type="match status" value="2"/>
</dbReference>
<sequence>MKTRSILLIASVIVIALISFISNPFAEGKPTITVLLKEQRTEYWDVVVAGAEKGFRDFGVNGNVLAPANATTEEQIELLERILDDDPDVLIVSPIHPDSLIIPLERFIDKDIPVLLLDTDAAWENKTSYVGTDNFDLGRRAGSLIGSQLQPGDKVAIITGDEDSPVAGDRMRGAEVRLKEIGINVAAIITQLSNEPEQVKEVMETILEAHPDLKGVVATTDGMALSALHVIQDHGLTIPVTGADGLTEMVELIESGALSGTVAQNPYDMGYLSVEAAAKVYRGETIDQNIDSGVDIIVKGNAKQRLDFLHSLLK</sequence>
<dbReference type="SUPFAM" id="SSF53822">
    <property type="entry name" value="Periplasmic binding protein-like I"/>
    <property type="match status" value="1"/>
</dbReference>
<dbReference type="InterPro" id="IPR028082">
    <property type="entry name" value="Peripla_BP_I"/>
</dbReference>
<comment type="caution">
    <text evidence="5">The sequence shown here is derived from an EMBL/GenBank/DDBJ whole genome shotgun (WGS) entry which is preliminary data.</text>
</comment>
<reference evidence="5" key="1">
    <citation type="submission" date="2022-02" db="EMBL/GenBank/DDBJ databases">
        <title>Halalkalibacter sp. nov. isolated from Lonar Lake, India.</title>
        <authorList>
            <person name="Joshi A."/>
            <person name="Thite S."/>
            <person name="Lodha T."/>
        </authorList>
    </citation>
    <scope>NUCLEOTIDE SEQUENCE</scope>
    <source>
        <strain evidence="5">MEB205</strain>
    </source>
</reference>
<dbReference type="GO" id="GO:0030313">
    <property type="term" value="C:cell envelope"/>
    <property type="evidence" value="ECO:0007669"/>
    <property type="project" value="UniProtKB-SubCell"/>
</dbReference>
<dbReference type="Pfam" id="PF13407">
    <property type="entry name" value="Peripla_BP_4"/>
    <property type="match status" value="1"/>
</dbReference>
<dbReference type="PANTHER" id="PTHR46847:SF1">
    <property type="entry name" value="D-ALLOSE-BINDING PERIPLASMIC PROTEIN-RELATED"/>
    <property type="match status" value="1"/>
</dbReference>
<keyword evidence="6" id="KW-1185">Reference proteome</keyword>
<evidence type="ECO:0000313" key="6">
    <source>
        <dbReference type="Proteomes" id="UP001139150"/>
    </source>
</evidence>
<dbReference type="InterPro" id="IPR025997">
    <property type="entry name" value="SBP_2_dom"/>
</dbReference>
<feature type="domain" description="Periplasmic binding protein" evidence="4">
    <location>
        <begin position="32"/>
        <end position="284"/>
    </location>
</feature>
<gene>
    <name evidence="5" type="ORF">MF646_21720</name>
</gene>
<comment type="subcellular location">
    <subcellularLocation>
        <location evidence="1">Cell envelope</location>
    </subcellularLocation>
</comment>
<dbReference type="EMBL" id="JAKRYL010000038">
    <property type="protein sequence ID" value="MCL7749737.1"/>
    <property type="molecule type" value="Genomic_DNA"/>
</dbReference>
<protein>
    <submittedName>
        <fullName evidence="5">Sugar ABC transporter substrate-binding protein</fullName>
    </submittedName>
</protein>
<comment type="similarity">
    <text evidence="2">Belongs to the bacterial solute-binding protein 2 family.</text>
</comment>
<dbReference type="Proteomes" id="UP001139150">
    <property type="component" value="Unassembled WGS sequence"/>
</dbReference>
<evidence type="ECO:0000256" key="1">
    <source>
        <dbReference type="ARBA" id="ARBA00004196"/>
    </source>
</evidence>
<dbReference type="AlphaFoldDB" id="A0A9X2I821"/>
<evidence type="ECO:0000256" key="3">
    <source>
        <dbReference type="ARBA" id="ARBA00022729"/>
    </source>
</evidence>
<organism evidence="5 6">
    <name type="scientific">Halalkalibacter alkaliphilus</name>
    <dbReference type="NCBI Taxonomy" id="2917993"/>
    <lineage>
        <taxon>Bacteria</taxon>
        <taxon>Bacillati</taxon>
        <taxon>Bacillota</taxon>
        <taxon>Bacilli</taxon>
        <taxon>Bacillales</taxon>
        <taxon>Bacillaceae</taxon>
        <taxon>Halalkalibacter</taxon>
    </lineage>
</organism>
<evidence type="ECO:0000313" key="5">
    <source>
        <dbReference type="EMBL" id="MCL7749737.1"/>
    </source>
</evidence>
<dbReference type="PANTHER" id="PTHR46847">
    <property type="entry name" value="D-ALLOSE-BINDING PERIPLASMIC PROTEIN-RELATED"/>
    <property type="match status" value="1"/>
</dbReference>
<dbReference type="GO" id="GO:0030246">
    <property type="term" value="F:carbohydrate binding"/>
    <property type="evidence" value="ECO:0007669"/>
    <property type="project" value="UniProtKB-ARBA"/>
</dbReference>
<dbReference type="CDD" id="cd01536">
    <property type="entry name" value="PBP1_ABC_sugar_binding-like"/>
    <property type="match status" value="1"/>
</dbReference>
<evidence type="ECO:0000256" key="2">
    <source>
        <dbReference type="ARBA" id="ARBA00007639"/>
    </source>
</evidence>
<keyword evidence="3" id="KW-0732">Signal</keyword>